<accession>A0A645FEH5</accession>
<dbReference type="PANTHER" id="PTHR33678">
    <property type="entry name" value="BLL1576 PROTEIN"/>
    <property type="match status" value="1"/>
</dbReference>
<dbReference type="InterPro" id="IPR052344">
    <property type="entry name" value="Transposase-related"/>
</dbReference>
<dbReference type="InterPro" id="IPR004291">
    <property type="entry name" value="Transposase_IS66_central"/>
</dbReference>
<proteinExistence type="predicted"/>
<protein>
    <submittedName>
        <fullName evidence="2">IS66 family transposase ISBvu3</fullName>
    </submittedName>
</protein>
<organism evidence="2">
    <name type="scientific">bioreactor metagenome</name>
    <dbReference type="NCBI Taxonomy" id="1076179"/>
    <lineage>
        <taxon>unclassified sequences</taxon>
        <taxon>metagenomes</taxon>
        <taxon>ecological metagenomes</taxon>
    </lineage>
</organism>
<gene>
    <name evidence="2" type="ORF">SDC9_159306</name>
</gene>
<evidence type="ECO:0000259" key="1">
    <source>
        <dbReference type="Pfam" id="PF03050"/>
    </source>
</evidence>
<reference evidence="2" key="1">
    <citation type="submission" date="2019-08" db="EMBL/GenBank/DDBJ databases">
        <authorList>
            <person name="Kucharzyk K."/>
            <person name="Murdoch R.W."/>
            <person name="Higgins S."/>
            <person name="Loffler F."/>
        </authorList>
    </citation>
    <scope>NUCLEOTIDE SEQUENCE</scope>
</reference>
<sequence>MENKTLAQYALGQIQLLYKLERIIKDKQYSPVQIEAERQRLALPIIKEMEKWIEQNYKTVLPKSRIGKAMSYNYSRIQELSRYIYDGNLQIDNNLAENALRPVTVSRKNFLHCGNHNAASNAAIIFTITGCCREQNINTRHYLIDVLNQLPNIINKKESLESLMPDKWIKQHPESLLRPDSSKID</sequence>
<dbReference type="AlphaFoldDB" id="A0A645FEH5"/>
<dbReference type="PANTHER" id="PTHR33678:SF1">
    <property type="entry name" value="BLL1576 PROTEIN"/>
    <property type="match status" value="1"/>
</dbReference>
<evidence type="ECO:0000313" key="2">
    <source>
        <dbReference type="EMBL" id="MPN11996.1"/>
    </source>
</evidence>
<name>A0A645FEH5_9ZZZZ</name>
<dbReference type="Pfam" id="PF03050">
    <property type="entry name" value="DDE_Tnp_IS66"/>
    <property type="match status" value="1"/>
</dbReference>
<comment type="caution">
    <text evidence="2">The sequence shown here is derived from an EMBL/GenBank/DDBJ whole genome shotgun (WGS) entry which is preliminary data.</text>
</comment>
<dbReference type="EMBL" id="VSSQ01058269">
    <property type="protein sequence ID" value="MPN11996.1"/>
    <property type="molecule type" value="Genomic_DNA"/>
</dbReference>
<feature type="domain" description="Transposase IS66 central" evidence="1">
    <location>
        <begin position="4"/>
        <end position="120"/>
    </location>
</feature>